<gene>
    <name evidence="7" type="ORF">DD236_07090</name>
</gene>
<dbReference type="Pfam" id="PF00724">
    <property type="entry name" value="Oxidored_FMN"/>
    <property type="match status" value="1"/>
</dbReference>
<dbReference type="AlphaFoldDB" id="A0A2V1K8E6"/>
<sequence>MLFEPITLRDTTIRNRMWVPPMCQYSAEKQDGIPTSWHLMHYGAFARGGAGLVTVEASAVAPEGRISPQCLGIWNEEQAQAFSPITELIHSQGARAAIQLAHAGRKASTYRSWPGVPEGSVPIEEGGWQTVAPSPVAFEGLAEPRELSVDQIHELVAAFARAARRAVDAGFDIVEIHGAHGYLAHEFLSPASNRRTDEYGGTMANRARFLLQIVDAVRAEVSVPIIVRLSGTEWTPEGYSLEEMIDLCTWLGTAGVDFLSISTAGNIPGVSIPVGPGYQVPVAQALREGSHMPVGAVGLIVDPAQAEQIVALGQADVVYLGREMLRDQNFPIRAARQLRYPEPYIPSQYARAF</sequence>
<evidence type="ECO:0000256" key="4">
    <source>
        <dbReference type="ARBA" id="ARBA00022857"/>
    </source>
</evidence>
<evidence type="ECO:0000313" key="8">
    <source>
        <dbReference type="Proteomes" id="UP000245283"/>
    </source>
</evidence>
<keyword evidence="4" id="KW-0521">NADP</keyword>
<protein>
    <submittedName>
        <fullName evidence="7">Oxidoreductase</fullName>
    </submittedName>
</protein>
<accession>A0A2V1K8E6</accession>
<dbReference type="GO" id="GO:0050661">
    <property type="term" value="F:NADP binding"/>
    <property type="evidence" value="ECO:0007669"/>
    <property type="project" value="InterPro"/>
</dbReference>
<proteinExistence type="predicted"/>
<comment type="cofactor">
    <cofactor evidence="1">
        <name>FMN</name>
        <dbReference type="ChEBI" id="CHEBI:58210"/>
    </cofactor>
</comment>
<evidence type="ECO:0000313" key="7">
    <source>
        <dbReference type="EMBL" id="PWF26601.1"/>
    </source>
</evidence>
<organism evidence="7 8">
    <name type="scientific">Ancrocorticia populi</name>
    <dbReference type="NCBI Taxonomy" id="2175228"/>
    <lineage>
        <taxon>Bacteria</taxon>
        <taxon>Bacillati</taxon>
        <taxon>Actinomycetota</taxon>
        <taxon>Actinomycetes</taxon>
        <taxon>Actinomycetales</taxon>
        <taxon>Actinomycetaceae</taxon>
        <taxon>Ancrocorticia</taxon>
    </lineage>
</organism>
<dbReference type="InterPro" id="IPR001155">
    <property type="entry name" value="OxRdtase_FMN_N"/>
</dbReference>
<dbReference type="Gene3D" id="3.20.20.70">
    <property type="entry name" value="Aldolase class I"/>
    <property type="match status" value="1"/>
</dbReference>
<keyword evidence="2" id="KW-0285">Flavoprotein</keyword>
<dbReference type="EMBL" id="QETB01000003">
    <property type="protein sequence ID" value="PWF26601.1"/>
    <property type="molecule type" value="Genomic_DNA"/>
</dbReference>
<dbReference type="CDD" id="cd02932">
    <property type="entry name" value="OYE_YqiM_FMN"/>
    <property type="match status" value="1"/>
</dbReference>
<evidence type="ECO:0000256" key="1">
    <source>
        <dbReference type="ARBA" id="ARBA00001917"/>
    </source>
</evidence>
<dbReference type="OrthoDB" id="3169239at2"/>
<keyword evidence="5" id="KW-0560">Oxidoreductase</keyword>
<dbReference type="Proteomes" id="UP000245283">
    <property type="component" value="Unassembled WGS sequence"/>
</dbReference>
<evidence type="ECO:0000259" key="6">
    <source>
        <dbReference type="Pfam" id="PF00724"/>
    </source>
</evidence>
<dbReference type="GO" id="GO:0010181">
    <property type="term" value="F:FMN binding"/>
    <property type="evidence" value="ECO:0007669"/>
    <property type="project" value="InterPro"/>
</dbReference>
<dbReference type="SUPFAM" id="SSF51395">
    <property type="entry name" value="FMN-linked oxidoreductases"/>
    <property type="match status" value="1"/>
</dbReference>
<dbReference type="PANTHER" id="PTHR43303:SF4">
    <property type="entry name" value="NADPH DEHYDROGENASE C23G7.10C-RELATED"/>
    <property type="match status" value="1"/>
</dbReference>
<evidence type="ECO:0000256" key="5">
    <source>
        <dbReference type="ARBA" id="ARBA00023002"/>
    </source>
</evidence>
<feature type="domain" description="NADH:flavin oxidoreductase/NADH oxidase N-terminal" evidence="6">
    <location>
        <begin position="2"/>
        <end position="338"/>
    </location>
</feature>
<evidence type="ECO:0000256" key="3">
    <source>
        <dbReference type="ARBA" id="ARBA00022643"/>
    </source>
</evidence>
<dbReference type="RefSeq" id="WP_109093674.1">
    <property type="nucleotide sequence ID" value="NZ_CAMELQ010000033.1"/>
</dbReference>
<comment type="caution">
    <text evidence="7">The sequence shown here is derived from an EMBL/GenBank/DDBJ whole genome shotgun (WGS) entry which is preliminary data.</text>
</comment>
<name>A0A2V1K8E6_9ACTO</name>
<dbReference type="InterPro" id="IPR013785">
    <property type="entry name" value="Aldolase_TIM"/>
</dbReference>
<evidence type="ECO:0000256" key="2">
    <source>
        <dbReference type="ARBA" id="ARBA00022630"/>
    </source>
</evidence>
<dbReference type="GO" id="GO:0003959">
    <property type="term" value="F:NADPH dehydrogenase activity"/>
    <property type="evidence" value="ECO:0007669"/>
    <property type="project" value="InterPro"/>
</dbReference>
<dbReference type="PANTHER" id="PTHR43303">
    <property type="entry name" value="NADPH DEHYDROGENASE C23G7.10C-RELATED"/>
    <property type="match status" value="1"/>
</dbReference>
<keyword evidence="3" id="KW-0288">FMN</keyword>
<reference evidence="8" key="1">
    <citation type="submission" date="2018-05" db="EMBL/GenBank/DDBJ databases">
        <authorList>
            <person name="Li Y."/>
        </authorList>
    </citation>
    <scope>NUCLEOTIDE SEQUENCE [LARGE SCALE GENOMIC DNA]</scope>
    <source>
        <strain evidence="8">sk1b4</strain>
    </source>
</reference>
<keyword evidence="8" id="KW-1185">Reference proteome</keyword>
<dbReference type="InterPro" id="IPR044152">
    <property type="entry name" value="YqjM-like"/>
</dbReference>